<dbReference type="InterPro" id="IPR011576">
    <property type="entry name" value="Pyridox_Oxase_N"/>
</dbReference>
<evidence type="ECO:0000313" key="4">
    <source>
        <dbReference type="Proteomes" id="UP000092382"/>
    </source>
</evidence>
<dbReference type="PATRIC" id="fig|1710894.3.peg.233"/>
<dbReference type="SUPFAM" id="SSF50475">
    <property type="entry name" value="FMN-binding split barrel"/>
    <property type="match status" value="1"/>
</dbReference>
<evidence type="ECO:0000259" key="2">
    <source>
        <dbReference type="Pfam" id="PF01243"/>
    </source>
</evidence>
<gene>
    <name evidence="3" type="ORF">AN481_12365</name>
</gene>
<dbReference type="GO" id="GO:0016627">
    <property type="term" value="F:oxidoreductase activity, acting on the CH-CH group of donors"/>
    <property type="evidence" value="ECO:0007669"/>
    <property type="project" value="TreeGrafter"/>
</dbReference>
<organism evidence="3 4">
    <name type="scientific">Aphanizomenon flos-aquae LD13</name>
    <dbReference type="NCBI Taxonomy" id="1710894"/>
    <lineage>
        <taxon>Bacteria</taxon>
        <taxon>Bacillati</taxon>
        <taxon>Cyanobacteriota</taxon>
        <taxon>Cyanophyceae</taxon>
        <taxon>Nostocales</taxon>
        <taxon>Aphanizomenonaceae</taxon>
        <taxon>Aphanizomenon</taxon>
    </lineage>
</organism>
<evidence type="ECO:0000256" key="1">
    <source>
        <dbReference type="ARBA" id="ARBA00023002"/>
    </source>
</evidence>
<dbReference type="AlphaFoldDB" id="A0A1B7VVU0"/>
<protein>
    <submittedName>
        <fullName evidence="3">Pyridoxamine 5-phosphate oxidase</fullName>
    </submittedName>
</protein>
<dbReference type="GO" id="GO:0005829">
    <property type="term" value="C:cytosol"/>
    <property type="evidence" value="ECO:0007669"/>
    <property type="project" value="TreeGrafter"/>
</dbReference>
<dbReference type="InterPro" id="IPR012349">
    <property type="entry name" value="Split_barrel_FMN-bd"/>
</dbReference>
<evidence type="ECO:0000313" key="3">
    <source>
        <dbReference type="EMBL" id="OBQ25031.1"/>
    </source>
</evidence>
<dbReference type="PANTHER" id="PTHR35176:SF6">
    <property type="entry name" value="HEME OXYGENASE HI_0854-RELATED"/>
    <property type="match status" value="1"/>
</dbReference>
<proteinExistence type="predicted"/>
<dbReference type="EMBL" id="LJOY01000039">
    <property type="protein sequence ID" value="OBQ25031.1"/>
    <property type="molecule type" value="Genomic_DNA"/>
</dbReference>
<feature type="domain" description="Pyridoxamine 5'-phosphate oxidase N-terminal" evidence="2">
    <location>
        <begin position="9"/>
        <end position="140"/>
    </location>
</feature>
<dbReference type="STRING" id="1803587.GCA_001593825_02497"/>
<sequence>MNQFTKAQAEYEKFPEEFNSIIISTVNKQGIPHASYAPFIMDNNKNIYIYVSGLATHTQNIHNHPFVSVLFIDDEIKTKQIFARRRLNFDCTTTLITRETEKWQEIVDKFEIRFGELISTLRSLPDFRILQLTPHTGRFVIGFGTAYNISSDNINQLVQITKESLS</sequence>
<keyword evidence="1" id="KW-0560">Oxidoreductase</keyword>
<reference evidence="3 4" key="1">
    <citation type="submission" date="2015-09" db="EMBL/GenBank/DDBJ databases">
        <title>Whole genome shotgun sequence assembly of Aphanizomenon flos-aquae UKL13.</title>
        <authorList>
            <person name="Driscoll C."/>
        </authorList>
    </citation>
    <scope>NUCLEOTIDE SEQUENCE [LARGE SCALE GENOMIC DNA]</scope>
    <source>
        <strain evidence="3">MDT13</strain>
    </source>
</reference>
<dbReference type="PIRSF" id="PIRSF004633">
    <property type="entry name" value="UCP_PLP_oxd"/>
    <property type="match status" value="1"/>
</dbReference>
<comment type="caution">
    <text evidence="3">The sequence shown here is derived from an EMBL/GenBank/DDBJ whole genome shotgun (WGS) entry which is preliminary data.</text>
</comment>
<dbReference type="InterPro" id="IPR014419">
    <property type="entry name" value="HutZ"/>
</dbReference>
<accession>A0A1B7VVU0</accession>
<dbReference type="Proteomes" id="UP000092382">
    <property type="component" value="Unassembled WGS sequence"/>
</dbReference>
<dbReference type="Pfam" id="PF01243">
    <property type="entry name" value="PNPOx_N"/>
    <property type="match status" value="1"/>
</dbReference>
<dbReference type="PANTHER" id="PTHR35176">
    <property type="entry name" value="HEME OXYGENASE HI_0854-RELATED"/>
    <property type="match status" value="1"/>
</dbReference>
<dbReference type="InterPro" id="IPR052019">
    <property type="entry name" value="F420H2_bilvrd_red/Heme_oxyg"/>
</dbReference>
<dbReference type="Gene3D" id="2.30.110.10">
    <property type="entry name" value="Electron Transport, Fmn-binding Protein, Chain A"/>
    <property type="match status" value="1"/>
</dbReference>
<name>A0A1B7VVU0_APHFL</name>
<dbReference type="GO" id="GO:0070967">
    <property type="term" value="F:coenzyme F420 binding"/>
    <property type="evidence" value="ECO:0007669"/>
    <property type="project" value="TreeGrafter"/>
</dbReference>